<sequence length="184" mass="19760">MLYGLDIDAGGTWFGTTRDGLVAMLTNVNEASVLRTATGDTPRSRGELVRDWLLKSQANADVQAYLDAVHACADAYSGFNLLVGVTTDGNATLGYVSNRPDPINDTMLEVGHAVYGLSNSTLSTPWPKVAKGEQLLCVALDTCKDEASLIEALFGMLRWTAGPVRSASEMQNTIRVEPFLFPSS</sequence>
<name>A0A2N1J7U9_9BASI</name>
<dbReference type="EMBL" id="KZ454994">
    <property type="protein sequence ID" value="PKI82620.1"/>
    <property type="molecule type" value="Genomic_DNA"/>
</dbReference>
<dbReference type="GO" id="GO:0009306">
    <property type="term" value="P:protein secretion"/>
    <property type="evidence" value="ECO:0007669"/>
    <property type="project" value="TreeGrafter"/>
</dbReference>
<dbReference type="AlphaFoldDB" id="A0A2N1J7U9"/>
<dbReference type="Proteomes" id="UP000232875">
    <property type="component" value="Unassembled WGS sequence"/>
</dbReference>
<dbReference type="GO" id="GO:0007030">
    <property type="term" value="P:Golgi organization"/>
    <property type="evidence" value="ECO:0007669"/>
    <property type="project" value="TreeGrafter"/>
</dbReference>
<dbReference type="GO" id="GO:0005794">
    <property type="term" value="C:Golgi apparatus"/>
    <property type="evidence" value="ECO:0007669"/>
    <property type="project" value="TreeGrafter"/>
</dbReference>
<dbReference type="InterPro" id="IPR008551">
    <property type="entry name" value="TANGO2"/>
</dbReference>
<dbReference type="PANTHER" id="PTHR17985">
    <property type="entry name" value="SER/THR-RICH PROTEIN T10 IN DGCR REGION"/>
    <property type="match status" value="1"/>
</dbReference>
<keyword evidence="2" id="KW-1185">Reference proteome</keyword>
<protein>
    <submittedName>
        <fullName evidence="1">Uncharacterized protein</fullName>
    </submittedName>
</protein>
<proteinExistence type="predicted"/>
<accession>A0A2N1J7U9</accession>
<dbReference type="Pfam" id="PF05742">
    <property type="entry name" value="TANGO2"/>
    <property type="match status" value="1"/>
</dbReference>
<evidence type="ECO:0000313" key="2">
    <source>
        <dbReference type="Proteomes" id="UP000232875"/>
    </source>
</evidence>
<gene>
    <name evidence="1" type="ORF">MVES_003352</name>
</gene>
<reference evidence="1 2" key="1">
    <citation type="submission" date="2017-10" db="EMBL/GenBank/DDBJ databases">
        <title>A novel species of cold-tolerant Malassezia isolated from bats.</title>
        <authorList>
            <person name="Lorch J.M."/>
            <person name="Palmer J.M."/>
            <person name="Vanderwolf K.J."/>
            <person name="Schmidt K.Z."/>
            <person name="Verant M.L."/>
            <person name="Weller T.J."/>
            <person name="Blehert D.S."/>
        </authorList>
    </citation>
    <scope>NUCLEOTIDE SEQUENCE [LARGE SCALE GENOMIC DNA]</scope>
    <source>
        <strain evidence="1 2">NWHC:44797-103</strain>
    </source>
</reference>
<evidence type="ECO:0000313" key="1">
    <source>
        <dbReference type="EMBL" id="PKI82620.1"/>
    </source>
</evidence>
<dbReference type="PANTHER" id="PTHR17985:SF8">
    <property type="entry name" value="TRANSPORT AND GOLGI ORGANIZATION PROTEIN 2 HOMOLOG"/>
    <property type="match status" value="1"/>
</dbReference>
<organism evidence="1 2">
    <name type="scientific">Malassezia vespertilionis</name>
    <dbReference type="NCBI Taxonomy" id="2020962"/>
    <lineage>
        <taxon>Eukaryota</taxon>
        <taxon>Fungi</taxon>
        <taxon>Dikarya</taxon>
        <taxon>Basidiomycota</taxon>
        <taxon>Ustilaginomycotina</taxon>
        <taxon>Malasseziomycetes</taxon>
        <taxon>Malasseziales</taxon>
        <taxon>Malasseziaceae</taxon>
        <taxon>Malassezia</taxon>
    </lineage>
</organism>
<dbReference type="OrthoDB" id="191601at2759"/>